<dbReference type="PROSITE" id="PS51482">
    <property type="entry name" value="DEGV"/>
    <property type="match status" value="1"/>
</dbReference>
<evidence type="ECO:0000313" key="2">
    <source>
        <dbReference type="EMBL" id="MFL0245679.1"/>
    </source>
</evidence>
<accession>A0ABW8SZ25</accession>
<dbReference type="SUPFAM" id="SSF82549">
    <property type="entry name" value="DAK1/DegV-like"/>
    <property type="match status" value="1"/>
</dbReference>
<evidence type="ECO:0000256" key="1">
    <source>
        <dbReference type="ARBA" id="ARBA00023121"/>
    </source>
</evidence>
<organism evidence="2 3">
    <name type="scientific">Candidatus Clostridium stratigraminis</name>
    <dbReference type="NCBI Taxonomy" id="3381661"/>
    <lineage>
        <taxon>Bacteria</taxon>
        <taxon>Bacillati</taxon>
        <taxon>Bacillota</taxon>
        <taxon>Clostridia</taxon>
        <taxon>Eubacteriales</taxon>
        <taxon>Clostridiaceae</taxon>
        <taxon>Clostridium</taxon>
    </lineage>
</organism>
<dbReference type="InterPro" id="IPR003797">
    <property type="entry name" value="DegV"/>
</dbReference>
<dbReference type="PANTHER" id="PTHR33434">
    <property type="entry name" value="DEGV DOMAIN-CONTAINING PROTEIN DR_1986-RELATED"/>
    <property type="match status" value="1"/>
</dbReference>
<sequence length="275" mass="30419">MLQLVTDSSADLPKALIDKYDIHVVPLTITIDGKEYQEGIDLTPQDFHKMLNNSKELPKTSQPSPGAFSDLFKILAGKGSILCLTISSELSGTYQSACIGRDMSQVDVTVFDTLAGSLAHGLQLIAARKLANEGLSIEKIVEFLMEYRKDSNILVLLDTLENIVKGGRLSKLQGSLAKVLDIKVILENDEGKVKLTEKVRGKKKFLKRIIELIGERKTDFKDTVFGITHIDNLEDAEYLRDAIINKYKPKDVIINYMGATMGTYAGKGGMIVSFY</sequence>
<keyword evidence="1" id="KW-0446">Lipid-binding</keyword>
<dbReference type="PANTHER" id="PTHR33434:SF8">
    <property type="entry name" value="DEGV DOMAIN-CONTAINING PROTEIN SPR1019"/>
    <property type="match status" value="1"/>
</dbReference>
<dbReference type="EMBL" id="JBJHZZ010000001">
    <property type="protein sequence ID" value="MFL0245679.1"/>
    <property type="molecule type" value="Genomic_DNA"/>
</dbReference>
<proteinExistence type="predicted"/>
<dbReference type="RefSeq" id="WP_406768131.1">
    <property type="nucleotide sequence ID" value="NZ_JBJHZZ010000001.1"/>
</dbReference>
<keyword evidence="3" id="KW-1185">Reference proteome</keyword>
<dbReference type="Gene3D" id="3.40.50.10170">
    <property type="match status" value="1"/>
</dbReference>
<dbReference type="Pfam" id="PF02645">
    <property type="entry name" value="DegV"/>
    <property type="match status" value="1"/>
</dbReference>
<dbReference type="Gene3D" id="3.30.1180.10">
    <property type="match status" value="1"/>
</dbReference>
<dbReference type="Proteomes" id="UP001623591">
    <property type="component" value="Unassembled WGS sequence"/>
</dbReference>
<name>A0ABW8SZ25_9CLOT</name>
<dbReference type="NCBIfam" id="TIGR00762">
    <property type="entry name" value="DegV"/>
    <property type="match status" value="1"/>
</dbReference>
<dbReference type="InterPro" id="IPR043168">
    <property type="entry name" value="DegV_C"/>
</dbReference>
<gene>
    <name evidence="2" type="ORF">ACJDUG_01650</name>
</gene>
<evidence type="ECO:0000313" key="3">
    <source>
        <dbReference type="Proteomes" id="UP001623591"/>
    </source>
</evidence>
<reference evidence="2 3" key="1">
    <citation type="submission" date="2024-11" db="EMBL/GenBank/DDBJ databases">
        <authorList>
            <person name="Heng Y.C."/>
            <person name="Lim A.C.H."/>
            <person name="Lee J.K.Y."/>
            <person name="Kittelmann S."/>
        </authorList>
    </citation>
    <scope>NUCLEOTIDE SEQUENCE [LARGE SCALE GENOMIC DNA]</scope>
    <source>
        <strain evidence="2 3">WILCCON 0185</strain>
    </source>
</reference>
<protein>
    <submittedName>
        <fullName evidence="2">DegV family protein</fullName>
    </submittedName>
</protein>
<comment type="caution">
    <text evidence="2">The sequence shown here is derived from an EMBL/GenBank/DDBJ whole genome shotgun (WGS) entry which is preliminary data.</text>
</comment>
<dbReference type="InterPro" id="IPR050270">
    <property type="entry name" value="DegV_domain_contain"/>
</dbReference>